<comment type="caution">
    <text evidence="1">The sequence shown here is derived from an EMBL/GenBank/DDBJ whole genome shotgun (WGS) entry which is preliminary data.</text>
</comment>
<organism evidence="1 2">
    <name type="scientific">Sporanaerobium hydrogeniformans</name>
    <dbReference type="NCBI Taxonomy" id="3072179"/>
    <lineage>
        <taxon>Bacteria</taxon>
        <taxon>Bacillati</taxon>
        <taxon>Bacillota</taxon>
        <taxon>Clostridia</taxon>
        <taxon>Lachnospirales</taxon>
        <taxon>Lachnospiraceae</taxon>
        <taxon>Sporanaerobium</taxon>
    </lineage>
</organism>
<evidence type="ECO:0000313" key="2">
    <source>
        <dbReference type="Proteomes" id="UP000224460"/>
    </source>
</evidence>
<gene>
    <name evidence="1" type="ORF">CS063_06950</name>
</gene>
<keyword evidence="2" id="KW-1185">Reference proteome</keyword>
<reference evidence="1" key="1">
    <citation type="submission" date="2017-10" db="EMBL/GenBank/DDBJ databases">
        <title>Genome sequence of cellulolytic Lachnospiraceae bacterium XHS1971 isolated from hotspring sediment.</title>
        <authorList>
            <person name="Vasudevan G."/>
            <person name="Joshi A.J."/>
            <person name="Hivarkar S."/>
            <person name="Lanjekar V.B."/>
            <person name="Dhakephalkar P.K."/>
            <person name="Dagar S."/>
        </authorList>
    </citation>
    <scope>NUCLEOTIDE SEQUENCE</scope>
    <source>
        <strain evidence="1">XHS1971</strain>
    </source>
</reference>
<dbReference type="EMBL" id="PEDL01000005">
    <property type="protein sequence ID" value="PHV71065.1"/>
    <property type="molecule type" value="Genomic_DNA"/>
</dbReference>
<name>A0AC61DDY6_9FIRM</name>
<protein>
    <submittedName>
        <fullName evidence="1">Uncharacterized protein</fullName>
    </submittedName>
</protein>
<evidence type="ECO:0000313" key="1">
    <source>
        <dbReference type="EMBL" id="PHV71065.1"/>
    </source>
</evidence>
<proteinExistence type="predicted"/>
<sequence length="231" mass="26128">MEVQLSKRLQAIADCVPAGSRVVDVGTDHGYIPIYLIQNHIVKSCIATDINKGPVANAKRQIARFGLKDIDVRLGRGLEPIREGETDVLMISGMGGYLICDILKAALPLVKKSSQLILQPQQDVPVVRRFLHTIGFCISNECFVEDEGKYYTILVAQPGKECYTKEYEYTYGKCLIEKRDPIFKEWLLLKQKRLEAIEAQLEGVETPTSLKRKEALKKEKLMHKEVMACIF</sequence>
<accession>A0AC61DDY6</accession>
<dbReference type="Proteomes" id="UP000224460">
    <property type="component" value="Unassembled WGS sequence"/>
</dbReference>